<accession>A0A132ALZ6</accession>
<dbReference type="EMBL" id="JXLN01018505">
    <property type="protein sequence ID" value="KPM11991.1"/>
    <property type="molecule type" value="Genomic_DNA"/>
</dbReference>
<protein>
    <submittedName>
        <fullName evidence="4">Cysteine rich trypsin inhibitor-like protein 12</fullName>
    </submittedName>
</protein>
<dbReference type="CDD" id="cd19941">
    <property type="entry name" value="TIL"/>
    <property type="match status" value="2"/>
</dbReference>
<dbReference type="Proteomes" id="UP000616769">
    <property type="component" value="Unassembled WGS sequence"/>
</dbReference>
<evidence type="ECO:0000256" key="1">
    <source>
        <dbReference type="ARBA" id="ARBA00022690"/>
    </source>
</evidence>
<name>A0A132ALZ6_SARSC</name>
<dbReference type="PANTHER" id="PTHR23259:SF70">
    <property type="entry name" value="ACCESSORY GLAND PROTEIN ACP62F-RELATED"/>
    <property type="match status" value="1"/>
</dbReference>
<comment type="caution">
    <text evidence="4">The sequence shown here is derived from an EMBL/GenBank/DDBJ whole genome shotgun (WGS) entry which is preliminary data.</text>
</comment>
<sequence>MLEQEHHHRCGKHQVWSPAAGCDPTCWEPYGTRKCPLILRPGCVCKRGYVRRGKHGKGRCVRLKKCFHCPKHEKRTLCRGHCQPTCKNHFPKCSLKCRRGCRCRLGYVRSRPG</sequence>
<dbReference type="Gene3D" id="2.10.25.10">
    <property type="entry name" value="Laminin"/>
    <property type="match status" value="2"/>
</dbReference>
<keyword evidence="1" id="KW-0646">Protease inhibitor</keyword>
<proteinExistence type="predicted"/>
<gene>
    <name evidence="4" type="ORF">QR98_0105720</name>
</gene>
<evidence type="ECO:0000313" key="5">
    <source>
        <dbReference type="Proteomes" id="UP000616769"/>
    </source>
</evidence>
<dbReference type="InterPro" id="IPR002919">
    <property type="entry name" value="TIL_dom"/>
</dbReference>
<dbReference type="InterPro" id="IPR051368">
    <property type="entry name" value="SerProtInhib-TIL_Domain"/>
</dbReference>
<evidence type="ECO:0000259" key="3">
    <source>
        <dbReference type="Pfam" id="PF01826"/>
    </source>
</evidence>
<evidence type="ECO:0000313" key="4">
    <source>
        <dbReference type="EMBL" id="KPM11991.1"/>
    </source>
</evidence>
<feature type="domain" description="TIL" evidence="3">
    <location>
        <begin position="10"/>
        <end position="66"/>
    </location>
</feature>
<organism evidence="4 5">
    <name type="scientific">Sarcoptes scabiei</name>
    <name type="common">Itch mite</name>
    <name type="synonym">Acarus scabiei</name>
    <dbReference type="NCBI Taxonomy" id="52283"/>
    <lineage>
        <taxon>Eukaryota</taxon>
        <taxon>Metazoa</taxon>
        <taxon>Ecdysozoa</taxon>
        <taxon>Arthropoda</taxon>
        <taxon>Chelicerata</taxon>
        <taxon>Arachnida</taxon>
        <taxon>Acari</taxon>
        <taxon>Acariformes</taxon>
        <taxon>Sarcoptiformes</taxon>
        <taxon>Astigmata</taxon>
        <taxon>Psoroptidia</taxon>
        <taxon>Sarcoptoidea</taxon>
        <taxon>Sarcoptidae</taxon>
        <taxon>Sarcoptinae</taxon>
        <taxon>Sarcoptes</taxon>
    </lineage>
</organism>
<dbReference type="SUPFAM" id="SSF57567">
    <property type="entry name" value="Serine protease inhibitors"/>
    <property type="match status" value="2"/>
</dbReference>
<dbReference type="OrthoDB" id="6477011at2759"/>
<keyword evidence="2" id="KW-1015">Disulfide bond</keyword>
<dbReference type="VEuPathDB" id="VectorBase:SSCA000478"/>
<dbReference type="Pfam" id="PF01826">
    <property type="entry name" value="TIL"/>
    <property type="match status" value="2"/>
</dbReference>
<dbReference type="GO" id="GO:0030414">
    <property type="term" value="F:peptidase inhibitor activity"/>
    <property type="evidence" value="ECO:0007669"/>
    <property type="project" value="UniProtKB-KW"/>
</dbReference>
<dbReference type="PANTHER" id="PTHR23259">
    <property type="entry name" value="RIDDLE"/>
    <property type="match status" value="1"/>
</dbReference>
<dbReference type="InterPro" id="IPR036084">
    <property type="entry name" value="Ser_inhib-like_sf"/>
</dbReference>
<dbReference type="AlphaFoldDB" id="A0A132ALZ6"/>
<feature type="non-terminal residue" evidence="4">
    <location>
        <position position="113"/>
    </location>
</feature>
<feature type="domain" description="TIL" evidence="3">
    <location>
        <begin position="69"/>
        <end position="110"/>
    </location>
</feature>
<evidence type="ECO:0000256" key="2">
    <source>
        <dbReference type="ARBA" id="ARBA00023157"/>
    </source>
</evidence>
<reference evidence="4 5" key="1">
    <citation type="journal article" date="2015" name="Parasit. Vectors">
        <title>Draft genome of the scabies mite.</title>
        <authorList>
            <person name="Rider S.D.Jr."/>
            <person name="Morgan M.S."/>
            <person name="Arlian L.G."/>
        </authorList>
    </citation>
    <scope>NUCLEOTIDE SEQUENCE [LARGE SCALE GENOMIC DNA]</scope>
    <source>
        <strain evidence="4">Arlian Lab</strain>
    </source>
</reference>